<geneLocation type="plasmid" evidence="1">
    <name>pNPD8_2</name>
</geneLocation>
<evidence type="ECO:0000313" key="1">
    <source>
        <dbReference type="EMBL" id="APU87194.1"/>
    </source>
</evidence>
<name>A0A1L7JND2_CLOBO</name>
<accession>A0A1L7JND2</accession>
<dbReference type="EMBL" id="CP015717">
    <property type="protein sequence ID" value="APU87194.1"/>
    <property type="molecule type" value="Genomic_DNA"/>
</dbReference>
<dbReference type="AlphaFoldDB" id="A0A1L7JND2"/>
<proteinExistence type="predicted"/>
<protein>
    <submittedName>
        <fullName evidence="1">Uncharacterized protein</fullName>
    </submittedName>
</protein>
<keyword evidence="1" id="KW-0614">Plasmid</keyword>
<organism evidence="1">
    <name type="scientific">Clostridium botulinum</name>
    <dbReference type="NCBI Taxonomy" id="1491"/>
    <lineage>
        <taxon>Bacteria</taxon>
        <taxon>Bacillati</taxon>
        <taxon>Bacillota</taxon>
        <taxon>Clostridia</taxon>
        <taxon>Eubacteriales</taxon>
        <taxon>Clostridiaceae</taxon>
        <taxon>Clostridium</taxon>
    </lineage>
</organism>
<gene>
    <name evidence="1" type="ORF">NPD8_4218</name>
</gene>
<sequence length="71" mass="8277">MFALDAFLFNKYSHLTNYIQKYRTVINISKISKDDLENSIAVFQILDPGMNYYGGNIMGKQNYKKLGKNLY</sequence>
<reference evidence="1" key="1">
    <citation type="submission" date="2016-05" db="EMBL/GenBank/DDBJ databases">
        <authorList>
            <person name="Lavstsen T."/>
            <person name="Jespersen J.S."/>
        </authorList>
    </citation>
    <scope>NUCLEOTIDE SEQUENCE</scope>
    <source>
        <strain evidence="1">CDC69096</strain>
        <plasmid evidence="1">pNPD8_2</plasmid>
    </source>
</reference>